<dbReference type="Proteomes" id="UP001189429">
    <property type="component" value="Unassembled WGS sequence"/>
</dbReference>
<dbReference type="EMBL" id="CAUYUJ010015523">
    <property type="protein sequence ID" value="CAK0855123.1"/>
    <property type="molecule type" value="Genomic_DNA"/>
</dbReference>
<dbReference type="Gene3D" id="3.40.50.1820">
    <property type="entry name" value="alpha/beta hydrolase"/>
    <property type="match status" value="1"/>
</dbReference>
<name>A0ABN9U7L8_9DINO</name>
<reference evidence="2" key="1">
    <citation type="submission" date="2023-10" db="EMBL/GenBank/DDBJ databases">
        <authorList>
            <person name="Chen Y."/>
            <person name="Shah S."/>
            <person name="Dougan E. K."/>
            <person name="Thang M."/>
            <person name="Chan C."/>
        </authorList>
    </citation>
    <scope>NUCLEOTIDE SEQUENCE [LARGE SCALE GENOMIC DNA]</scope>
</reference>
<evidence type="ECO:0000256" key="1">
    <source>
        <dbReference type="SAM" id="MobiDB-lite"/>
    </source>
</evidence>
<dbReference type="InterPro" id="IPR029058">
    <property type="entry name" value="AB_hydrolase_fold"/>
</dbReference>
<evidence type="ECO:0000313" key="2">
    <source>
        <dbReference type="EMBL" id="CAK0855123.1"/>
    </source>
</evidence>
<gene>
    <name evidence="2" type="ORF">PCOR1329_LOCUS45959</name>
</gene>
<protein>
    <recommendedName>
        <fullName evidence="4">Carboxylesterase type B domain-containing protein</fullName>
    </recommendedName>
</protein>
<accession>A0ABN9U7L8</accession>
<sequence length="114" mass="12152">MLFAGQSAGAHLGASALLHHCLLEAKHMRGAAGPEKKFDIWSVKQFKAFVGVSGPYDLAAMAPHFGLPPRMVDSLTMGDNLLSSPGLLVSSEEWKGGGRVRDRAASSDPLIPRR</sequence>
<keyword evidence="3" id="KW-1185">Reference proteome</keyword>
<evidence type="ECO:0008006" key="4">
    <source>
        <dbReference type="Google" id="ProtNLM"/>
    </source>
</evidence>
<comment type="caution">
    <text evidence="2">The sequence shown here is derived from an EMBL/GenBank/DDBJ whole genome shotgun (WGS) entry which is preliminary data.</text>
</comment>
<feature type="compositionally biased region" description="Basic and acidic residues" evidence="1">
    <location>
        <begin position="95"/>
        <end position="105"/>
    </location>
</feature>
<proteinExistence type="predicted"/>
<evidence type="ECO:0000313" key="3">
    <source>
        <dbReference type="Proteomes" id="UP001189429"/>
    </source>
</evidence>
<feature type="region of interest" description="Disordered" evidence="1">
    <location>
        <begin position="95"/>
        <end position="114"/>
    </location>
</feature>
<organism evidence="2 3">
    <name type="scientific">Prorocentrum cordatum</name>
    <dbReference type="NCBI Taxonomy" id="2364126"/>
    <lineage>
        <taxon>Eukaryota</taxon>
        <taxon>Sar</taxon>
        <taxon>Alveolata</taxon>
        <taxon>Dinophyceae</taxon>
        <taxon>Prorocentrales</taxon>
        <taxon>Prorocentraceae</taxon>
        <taxon>Prorocentrum</taxon>
    </lineage>
</organism>